<reference evidence="1" key="3">
    <citation type="submission" date="2020-05" db="EMBL/GenBank/DDBJ databases">
        <title>Electrophorus electricus (electric eel) genome, fEleEle1, primary haplotype.</title>
        <authorList>
            <person name="Myers G."/>
            <person name="Meyer A."/>
            <person name="Fedrigo O."/>
            <person name="Formenti G."/>
            <person name="Rhie A."/>
            <person name="Tracey A."/>
            <person name="Sims Y."/>
            <person name="Jarvis E.D."/>
        </authorList>
    </citation>
    <scope>NUCLEOTIDE SEQUENCE [LARGE SCALE GENOMIC DNA]</scope>
</reference>
<sequence>MAARDSSPRPLQKAMRLVKEAIQLDTRNRQKVQTRGAFCFLKPSEGCTDA</sequence>
<reference evidence="2" key="1">
    <citation type="journal article" date="2014" name="Science">
        <title>Nonhuman genetics. Genomic basis for the convergent evolution of electric organs.</title>
        <authorList>
            <person name="Gallant J.R."/>
            <person name="Traeger L.L."/>
            <person name="Volkening J.D."/>
            <person name="Moffett H."/>
            <person name="Chen P.H."/>
            <person name="Novina C.D."/>
            <person name="Phillips G.N.Jr."/>
            <person name="Anand R."/>
            <person name="Wells G.B."/>
            <person name="Pinch M."/>
            <person name="Guth R."/>
            <person name="Unguez G.A."/>
            <person name="Albert J.S."/>
            <person name="Zakon H.H."/>
            <person name="Samanta M.P."/>
            <person name="Sussman M.R."/>
        </authorList>
    </citation>
    <scope>NUCLEOTIDE SEQUENCE [LARGE SCALE GENOMIC DNA]</scope>
</reference>
<evidence type="ECO:0000313" key="2">
    <source>
        <dbReference type="Proteomes" id="UP000314983"/>
    </source>
</evidence>
<name>A0A4W4FPK0_ELEEL</name>
<organism evidence="1 2">
    <name type="scientific">Electrophorus electricus</name>
    <name type="common">Electric eel</name>
    <name type="synonym">Gymnotus electricus</name>
    <dbReference type="NCBI Taxonomy" id="8005"/>
    <lineage>
        <taxon>Eukaryota</taxon>
        <taxon>Metazoa</taxon>
        <taxon>Chordata</taxon>
        <taxon>Craniata</taxon>
        <taxon>Vertebrata</taxon>
        <taxon>Euteleostomi</taxon>
        <taxon>Actinopterygii</taxon>
        <taxon>Neopterygii</taxon>
        <taxon>Teleostei</taxon>
        <taxon>Ostariophysi</taxon>
        <taxon>Gymnotiformes</taxon>
        <taxon>Gymnotoidei</taxon>
        <taxon>Gymnotidae</taxon>
        <taxon>Electrophorus</taxon>
    </lineage>
</organism>
<protein>
    <submittedName>
        <fullName evidence="1">Uncharacterized protein</fullName>
    </submittedName>
</protein>
<reference evidence="1" key="4">
    <citation type="submission" date="2025-08" db="UniProtKB">
        <authorList>
            <consortium name="Ensembl"/>
        </authorList>
    </citation>
    <scope>IDENTIFICATION</scope>
</reference>
<dbReference type="Ensembl" id="ENSEEET00000026292.2">
    <property type="protein sequence ID" value="ENSEEEP00000025995.2"/>
    <property type="gene ID" value="ENSEEEG00000012594.2"/>
</dbReference>
<accession>A0A4W4FPK0</accession>
<keyword evidence="2" id="KW-1185">Reference proteome</keyword>
<reference evidence="2" key="2">
    <citation type="journal article" date="2017" name="Sci. Adv.">
        <title>A tail of two voltages: Proteomic comparison of the three electric organs of the electric eel.</title>
        <authorList>
            <person name="Traeger L.L."/>
            <person name="Sabat G."/>
            <person name="Barrett-Wilt G.A."/>
            <person name="Wells G.B."/>
            <person name="Sussman M.R."/>
        </authorList>
    </citation>
    <scope>NUCLEOTIDE SEQUENCE [LARGE SCALE GENOMIC DNA]</scope>
</reference>
<reference evidence="1" key="5">
    <citation type="submission" date="2025-09" db="UniProtKB">
        <authorList>
            <consortium name="Ensembl"/>
        </authorList>
    </citation>
    <scope>IDENTIFICATION</scope>
</reference>
<evidence type="ECO:0000313" key="1">
    <source>
        <dbReference type="Ensembl" id="ENSEEEP00000025995.2"/>
    </source>
</evidence>
<proteinExistence type="predicted"/>
<dbReference type="Proteomes" id="UP000314983">
    <property type="component" value="Chromosome 4"/>
</dbReference>
<dbReference type="AlphaFoldDB" id="A0A4W4FPK0"/>